<evidence type="ECO:0000313" key="1">
    <source>
        <dbReference type="EMBL" id="QQP36738.1"/>
    </source>
</evidence>
<proteinExistence type="predicted"/>
<dbReference type="Proteomes" id="UP000595437">
    <property type="component" value="Chromosome 16"/>
</dbReference>
<dbReference type="EMBL" id="CP045905">
    <property type="protein sequence ID" value="QQP36738.1"/>
    <property type="molecule type" value="Genomic_DNA"/>
</dbReference>
<organism evidence="1 2">
    <name type="scientific">Caligus rogercresseyi</name>
    <name type="common">Sea louse</name>
    <dbReference type="NCBI Taxonomy" id="217165"/>
    <lineage>
        <taxon>Eukaryota</taxon>
        <taxon>Metazoa</taxon>
        <taxon>Ecdysozoa</taxon>
        <taxon>Arthropoda</taxon>
        <taxon>Crustacea</taxon>
        <taxon>Multicrustacea</taxon>
        <taxon>Hexanauplia</taxon>
        <taxon>Copepoda</taxon>
        <taxon>Siphonostomatoida</taxon>
        <taxon>Caligidae</taxon>
        <taxon>Caligus</taxon>
    </lineage>
</organism>
<sequence>MSPCLSPSTAAAYFACVLRADGTATPHFTTPADPLQQQALAAAILGQDIANSRNQQQLYLQQMQNLKK</sequence>
<gene>
    <name evidence="1" type="ORF">FKW44_021925</name>
</gene>
<name>A0A7T8GS17_CALRO</name>
<reference evidence="2" key="1">
    <citation type="submission" date="2021-01" db="EMBL/GenBank/DDBJ databases">
        <title>Caligus Genome Assembly.</title>
        <authorList>
            <person name="Gallardo-Escarate C."/>
        </authorList>
    </citation>
    <scope>NUCLEOTIDE SEQUENCE [LARGE SCALE GENOMIC DNA]</scope>
</reference>
<protein>
    <submittedName>
        <fullName evidence="1">Uncharacterized protein</fullName>
    </submittedName>
</protein>
<evidence type="ECO:0000313" key="2">
    <source>
        <dbReference type="Proteomes" id="UP000595437"/>
    </source>
</evidence>
<dbReference type="AlphaFoldDB" id="A0A7T8GS17"/>
<keyword evidence="2" id="KW-1185">Reference proteome</keyword>
<accession>A0A7T8GS17</accession>